<dbReference type="InterPro" id="IPR009057">
    <property type="entry name" value="Homeodomain-like_sf"/>
</dbReference>
<evidence type="ECO:0000256" key="3">
    <source>
        <dbReference type="ARBA" id="ARBA00022473"/>
    </source>
</evidence>
<comment type="caution">
    <text evidence="10">The sequence shown here is derived from an EMBL/GenBank/DDBJ whole genome shotgun (WGS) entry which is preliminary data.</text>
</comment>
<evidence type="ECO:0000256" key="8">
    <source>
        <dbReference type="RuleBase" id="RU000682"/>
    </source>
</evidence>
<dbReference type="OrthoDB" id="3137333at2759"/>
<keyword evidence="6 7" id="KW-0539">Nucleus</keyword>
<dbReference type="PROSITE" id="PS00027">
    <property type="entry name" value="HOMEOBOX_1"/>
    <property type="match status" value="1"/>
</dbReference>
<evidence type="ECO:0000256" key="5">
    <source>
        <dbReference type="ARBA" id="ARBA00023155"/>
    </source>
</evidence>
<dbReference type="SUPFAM" id="SSF46689">
    <property type="entry name" value="Homeodomain-like"/>
    <property type="match status" value="1"/>
</dbReference>
<keyword evidence="5 7" id="KW-0371">Homeobox</keyword>
<feature type="domain" description="Homeobox" evidence="9">
    <location>
        <begin position="125"/>
        <end position="176"/>
    </location>
</feature>
<dbReference type="GO" id="GO:0000978">
    <property type="term" value="F:RNA polymerase II cis-regulatory region sequence-specific DNA binding"/>
    <property type="evidence" value="ECO:0007669"/>
    <property type="project" value="TreeGrafter"/>
</dbReference>
<keyword evidence="11" id="KW-1185">Reference proteome</keyword>
<dbReference type="CDD" id="cd00086">
    <property type="entry name" value="homeodomain"/>
    <property type="match status" value="1"/>
</dbReference>
<dbReference type="InterPro" id="IPR001356">
    <property type="entry name" value="HD"/>
</dbReference>
<dbReference type="Gene3D" id="1.10.10.60">
    <property type="entry name" value="Homeodomain-like"/>
    <property type="match status" value="1"/>
</dbReference>
<dbReference type="AlphaFoldDB" id="A0A7J7JBT4"/>
<dbReference type="Proteomes" id="UP000593567">
    <property type="component" value="Unassembled WGS sequence"/>
</dbReference>
<dbReference type="GO" id="GO:0005634">
    <property type="term" value="C:nucleus"/>
    <property type="evidence" value="ECO:0007669"/>
    <property type="project" value="UniProtKB-SubCell"/>
</dbReference>
<accession>A0A7J7JBT4</accession>
<evidence type="ECO:0000313" key="11">
    <source>
        <dbReference type="Proteomes" id="UP000593567"/>
    </source>
</evidence>
<dbReference type="PRINTS" id="PR00024">
    <property type="entry name" value="HOMEOBOX"/>
</dbReference>
<dbReference type="EMBL" id="VXIV02002674">
    <property type="protein sequence ID" value="KAF6023722.1"/>
    <property type="molecule type" value="Genomic_DNA"/>
</dbReference>
<feature type="DNA-binding region" description="Homeobox" evidence="7">
    <location>
        <begin position="127"/>
        <end position="177"/>
    </location>
</feature>
<keyword evidence="4 7" id="KW-0238">DNA-binding</keyword>
<evidence type="ECO:0000256" key="1">
    <source>
        <dbReference type="ARBA" id="ARBA00004123"/>
    </source>
</evidence>
<reference evidence="10" key="1">
    <citation type="submission" date="2020-06" db="EMBL/GenBank/DDBJ databases">
        <title>Draft genome of Bugula neritina, a colonial animal packing powerful symbionts and potential medicines.</title>
        <authorList>
            <person name="Rayko M."/>
        </authorList>
    </citation>
    <scope>NUCLEOTIDE SEQUENCE [LARGE SCALE GENOMIC DNA]</scope>
    <source>
        <strain evidence="10">Kwan_BN1</strain>
    </source>
</reference>
<gene>
    <name evidence="10" type="ORF">EB796_017988</name>
</gene>
<dbReference type="GO" id="GO:0000981">
    <property type="term" value="F:DNA-binding transcription factor activity, RNA polymerase II-specific"/>
    <property type="evidence" value="ECO:0007669"/>
    <property type="project" value="InterPro"/>
</dbReference>
<organism evidence="10 11">
    <name type="scientific">Bugula neritina</name>
    <name type="common">Brown bryozoan</name>
    <name type="synonym">Sertularia neritina</name>
    <dbReference type="NCBI Taxonomy" id="10212"/>
    <lineage>
        <taxon>Eukaryota</taxon>
        <taxon>Metazoa</taxon>
        <taxon>Spiralia</taxon>
        <taxon>Lophotrochozoa</taxon>
        <taxon>Bryozoa</taxon>
        <taxon>Gymnolaemata</taxon>
        <taxon>Cheilostomatida</taxon>
        <taxon>Flustrina</taxon>
        <taxon>Buguloidea</taxon>
        <taxon>Bugulidae</taxon>
        <taxon>Bugula</taxon>
    </lineage>
</organism>
<evidence type="ECO:0000256" key="2">
    <source>
        <dbReference type="ARBA" id="ARBA00005661"/>
    </source>
</evidence>
<proteinExistence type="inferred from homology"/>
<comment type="subcellular location">
    <subcellularLocation>
        <location evidence="1 7 8">Nucleus</location>
    </subcellularLocation>
</comment>
<dbReference type="InterPro" id="IPR017970">
    <property type="entry name" value="Homeobox_CS"/>
</dbReference>
<dbReference type="InterPro" id="IPR050394">
    <property type="entry name" value="Homeobox_NK-like"/>
</dbReference>
<dbReference type="Pfam" id="PF00046">
    <property type="entry name" value="Homeodomain"/>
    <property type="match status" value="1"/>
</dbReference>
<evidence type="ECO:0000256" key="4">
    <source>
        <dbReference type="ARBA" id="ARBA00023125"/>
    </source>
</evidence>
<protein>
    <submittedName>
        <fullName evidence="10">NKX2-2</fullName>
    </submittedName>
</protein>
<dbReference type="PANTHER" id="PTHR24340">
    <property type="entry name" value="HOMEOBOX PROTEIN NKX"/>
    <property type="match status" value="1"/>
</dbReference>
<dbReference type="GO" id="GO:0030154">
    <property type="term" value="P:cell differentiation"/>
    <property type="evidence" value="ECO:0007669"/>
    <property type="project" value="TreeGrafter"/>
</dbReference>
<evidence type="ECO:0000313" key="10">
    <source>
        <dbReference type="EMBL" id="KAF6023722.1"/>
    </source>
</evidence>
<evidence type="ECO:0000256" key="6">
    <source>
        <dbReference type="ARBA" id="ARBA00023242"/>
    </source>
</evidence>
<evidence type="ECO:0000256" key="7">
    <source>
        <dbReference type="PROSITE-ProRule" id="PRU00108"/>
    </source>
</evidence>
<dbReference type="PROSITE" id="PS50071">
    <property type="entry name" value="HOMEOBOX_2"/>
    <property type="match status" value="1"/>
</dbReference>
<evidence type="ECO:0000259" key="9">
    <source>
        <dbReference type="PROSITE" id="PS50071"/>
    </source>
</evidence>
<comment type="similarity">
    <text evidence="2">Belongs to the NK-2 homeobox family.</text>
</comment>
<name>A0A7J7JBT4_BUGNE</name>
<dbReference type="FunFam" id="1.10.10.60:FF:000101">
    <property type="entry name" value="NK2 homeobox 8"/>
    <property type="match status" value="1"/>
</dbReference>
<sequence>MVTKANSVLEPSTACLPTEIHSQTMTSETELHTALLPSHSTDETPASADTTINTHIVSPYLQMPHSYTQWIGNPNIQQDMIPSAVPIEESSCISMKVEQMNIPTTMAARGRLYQMTMTLPQTVLFSKAQTYELERRFRQQKYLSAPEREHLAGIIRLTPTQVKIWFQNHRYKMKKSRSDSKAFEVSSLSAPRRVPVPVLVQDGKRCRSPSSFYPTAPEYNSTMGHHATAFTSTSAHSMHNSLMNAAAASQYHAANPHYPAAAAYNQYVTADTHDSYLSNNNLSAAMSPSVQTSMHGGGHMTSFSSYNPQLVQQNCRWPW</sequence>
<dbReference type="PANTHER" id="PTHR24340:SF24">
    <property type="entry name" value="HOMEOBOX PROTEIN NKX-2.2"/>
    <property type="match status" value="1"/>
</dbReference>
<dbReference type="SMART" id="SM00389">
    <property type="entry name" value="HOX"/>
    <property type="match status" value="1"/>
</dbReference>
<keyword evidence="3" id="KW-0217">Developmental protein</keyword>
<dbReference type="InterPro" id="IPR020479">
    <property type="entry name" value="HD_metazoa"/>
</dbReference>